<dbReference type="Proteomes" id="UP000198900">
    <property type="component" value="Unassembled WGS sequence"/>
</dbReference>
<accession>A0A7Z7B204</accession>
<dbReference type="RefSeq" id="WP_167306457.1">
    <property type="nucleotide sequence ID" value="NZ_FNDI01000003.1"/>
</dbReference>
<evidence type="ECO:0000313" key="2">
    <source>
        <dbReference type="Proteomes" id="UP000198900"/>
    </source>
</evidence>
<dbReference type="EMBL" id="FNDI01000003">
    <property type="protein sequence ID" value="SDH23959.1"/>
    <property type="molecule type" value="Genomic_DNA"/>
</dbReference>
<protein>
    <recommendedName>
        <fullName evidence="3">GIY-YIG domain-containing protein</fullName>
    </recommendedName>
</protein>
<gene>
    <name evidence="1" type="ORF">SAMN04487926_10319</name>
</gene>
<keyword evidence="2" id="KW-1185">Reference proteome</keyword>
<proteinExistence type="predicted"/>
<dbReference type="AlphaFoldDB" id="A0A7Z7B204"/>
<organism evidence="1 2">
    <name type="scientific">Paraburkholderia steynii</name>
    <dbReference type="NCBI Taxonomy" id="1245441"/>
    <lineage>
        <taxon>Bacteria</taxon>
        <taxon>Pseudomonadati</taxon>
        <taxon>Pseudomonadota</taxon>
        <taxon>Betaproteobacteria</taxon>
        <taxon>Burkholderiales</taxon>
        <taxon>Burkholderiaceae</taxon>
        <taxon>Paraburkholderia</taxon>
    </lineage>
</organism>
<name>A0A7Z7B204_9BURK</name>
<evidence type="ECO:0000313" key="1">
    <source>
        <dbReference type="EMBL" id="SDH23959.1"/>
    </source>
</evidence>
<evidence type="ECO:0008006" key="3">
    <source>
        <dbReference type="Google" id="ProtNLM"/>
    </source>
</evidence>
<sequence>MGLSFKLTNEGIQISFGEEPERKLEPAGDADQAHPRKSYVYAHQDEAGNIFYIGKGIERRAWSDDRHPLWTRYVEKHLGGKYIVRILRDNLLPADAEELESAWISQCGDRLVNWINMGRKTDFEALDRFHKLRNANRTLIAQGKSIEKVDCAQAVAIYVRAIESIAAYASIRYEGGLVGQLLDEDNAEWGSTGEIEALDRLTLCLVKLGRGQDAKDRADHYFQLYRRDMALATADRIVKRIDKALSGEKAGRSAQP</sequence>
<comment type="caution">
    <text evidence="1">The sequence shown here is derived from an EMBL/GenBank/DDBJ whole genome shotgun (WGS) entry which is preliminary data.</text>
</comment>
<reference evidence="1" key="1">
    <citation type="submission" date="2016-10" db="EMBL/GenBank/DDBJ databases">
        <authorList>
            <person name="Varghese N."/>
            <person name="Submissions S."/>
        </authorList>
    </citation>
    <scope>NUCLEOTIDE SEQUENCE [LARGE SCALE GENOMIC DNA]</scope>
    <source>
        <strain evidence="1">YR281</strain>
    </source>
</reference>